<evidence type="ECO:0000313" key="3">
    <source>
        <dbReference type="Proteomes" id="UP001465976"/>
    </source>
</evidence>
<feature type="region of interest" description="Disordered" evidence="1">
    <location>
        <begin position="451"/>
        <end position="473"/>
    </location>
</feature>
<evidence type="ECO:0000256" key="1">
    <source>
        <dbReference type="SAM" id="MobiDB-lite"/>
    </source>
</evidence>
<feature type="non-terminal residue" evidence="2">
    <location>
        <position position="1"/>
    </location>
</feature>
<organism evidence="2 3">
    <name type="scientific">Marasmius crinis-equi</name>
    <dbReference type="NCBI Taxonomy" id="585013"/>
    <lineage>
        <taxon>Eukaryota</taxon>
        <taxon>Fungi</taxon>
        <taxon>Dikarya</taxon>
        <taxon>Basidiomycota</taxon>
        <taxon>Agaricomycotina</taxon>
        <taxon>Agaricomycetes</taxon>
        <taxon>Agaricomycetidae</taxon>
        <taxon>Agaricales</taxon>
        <taxon>Marasmiineae</taxon>
        <taxon>Marasmiaceae</taxon>
        <taxon>Marasmius</taxon>
    </lineage>
</organism>
<name>A0ABR3ERJ7_9AGAR</name>
<comment type="caution">
    <text evidence="2">The sequence shown here is derived from an EMBL/GenBank/DDBJ whole genome shotgun (WGS) entry which is preliminary data.</text>
</comment>
<feature type="compositionally biased region" description="Basic residues" evidence="1">
    <location>
        <begin position="1"/>
        <end position="15"/>
    </location>
</feature>
<accession>A0ABR3ERJ7</accession>
<feature type="compositionally biased region" description="Basic and acidic residues" evidence="1">
    <location>
        <begin position="68"/>
        <end position="78"/>
    </location>
</feature>
<dbReference type="Proteomes" id="UP001465976">
    <property type="component" value="Unassembled WGS sequence"/>
</dbReference>
<sequence>AEHVKRGTKRPHGSVKGKEVQKKVSKSIACKKPAHEKDLTSKKNKRGKAKQGDQEDLEGAGARSGDGGSDHNYDHKEKDDEDEDKDNKGNNEPNVNAITGKPYSPGPLSEELGDKAVKIYCDCMNKLEAIALSPNKPLHSILLHFNVGKPPGVRPPNPWNVFVLWYNMEGEYKKPEKWTIQTQTPYKLLWPSTWTATKERLNKHLDEVKSNPKKLSQYLDKMLKPVLYYVDHRILVWGAAHPTKPNNTSIGQGVMWSGSPLFARVKEHSETQVSRALQDMSTLIHMVQMEGTHASADVLDLYHEIHCSLKKPPAKKSKQDKHRHWLATIIHHNTSHLLKNKHNLVISNFVFRALNYQLVLRNYPEDTSVPGVRKVTLHNLGAGFLKVMVSARVEYVNKSVAGTLMEKDKCHKHLYVESWSEEDKAANPNIQEKVAVITNVAGAVVVLADGTVPKPDDSASGGTAPAAKETTVQPKKATLKKVITKTMSLYQDNNAEDNAEEELTPSQPHSSAFPTPDLGRFLKFQTFLHHQHHLWSLHRHNHCEGLPTAIPSI</sequence>
<keyword evidence="3" id="KW-1185">Reference proteome</keyword>
<protein>
    <submittedName>
        <fullName evidence="2">Uncharacterized protein</fullName>
    </submittedName>
</protein>
<gene>
    <name evidence="2" type="ORF">V5O48_016602</name>
</gene>
<proteinExistence type="predicted"/>
<dbReference type="EMBL" id="JBAHYK010002271">
    <property type="protein sequence ID" value="KAL0565421.1"/>
    <property type="molecule type" value="Genomic_DNA"/>
</dbReference>
<evidence type="ECO:0000313" key="2">
    <source>
        <dbReference type="EMBL" id="KAL0565421.1"/>
    </source>
</evidence>
<feature type="region of interest" description="Disordered" evidence="1">
    <location>
        <begin position="1"/>
        <end position="109"/>
    </location>
</feature>
<reference evidence="2 3" key="1">
    <citation type="submission" date="2024-02" db="EMBL/GenBank/DDBJ databases">
        <title>A draft genome for the cacao thread blight pathogen Marasmius crinis-equi.</title>
        <authorList>
            <person name="Cohen S.P."/>
            <person name="Baruah I.K."/>
            <person name="Amoako-Attah I."/>
            <person name="Bukari Y."/>
            <person name="Meinhardt L.W."/>
            <person name="Bailey B.A."/>
        </authorList>
    </citation>
    <scope>NUCLEOTIDE SEQUENCE [LARGE SCALE GENOMIC DNA]</scope>
    <source>
        <strain evidence="2 3">GH-76</strain>
    </source>
</reference>